<keyword evidence="14" id="KW-1185">Reference proteome</keyword>
<evidence type="ECO:0000256" key="11">
    <source>
        <dbReference type="ARBA" id="ARBA00044247"/>
    </source>
</evidence>
<organism evidence="13 14">
    <name type="scientific">Capronia epimyces CBS 606.96</name>
    <dbReference type="NCBI Taxonomy" id="1182542"/>
    <lineage>
        <taxon>Eukaryota</taxon>
        <taxon>Fungi</taxon>
        <taxon>Dikarya</taxon>
        <taxon>Ascomycota</taxon>
        <taxon>Pezizomycotina</taxon>
        <taxon>Eurotiomycetes</taxon>
        <taxon>Chaetothyriomycetidae</taxon>
        <taxon>Chaetothyriales</taxon>
        <taxon>Herpotrichiellaceae</taxon>
        <taxon>Capronia</taxon>
    </lineage>
</organism>
<dbReference type="GO" id="GO:0005743">
    <property type="term" value="C:mitochondrial inner membrane"/>
    <property type="evidence" value="ECO:0007669"/>
    <property type="project" value="UniProtKB-SubCell"/>
</dbReference>
<dbReference type="PANTHER" id="PTHR12980:SF0">
    <property type="entry name" value="CYTOCHROME B-C1 COMPLEX SUBUNIT 9"/>
    <property type="match status" value="1"/>
</dbReference>
<name>W9YTL1_9EURO</name>
<evidence type="ECO:0000256" key="12">
    <source>
        <dbReference type="RuleBase" id="RU368056"/>
    </source>
</evidence>
<dbReference type="GeneID" id="19165700"/>
<dbReference type="Proteomes" id="UP000019478">
    <property type="component" value="Unassembled WGS sequence"/>
</dbReference>
<evidence type="ECO:0000256" key="3">
    <source>
        <dbReference type="ARBA" id="ARBA00022448"/>
    </source>
</evidence>
<evidence type="ECO:0000313" key="14">
    <source>
        <dbReference type="Proteomes" id="UP000019478"/>
    </source>
</evidence>
<evidence type="ECO:0000256" key="6">
    <source>
        <dbReference type="ARBA" id="ARBA00022792"/>
    </source>
</evidence>
<comment type="similarity">
    <text evidence="2 12">Belongs to the UQCR10/QCR9 family.</text>
</comment>
<feature type="transmembrane region" description="Helical" evidence="12">
    <location>
        <begin position="21"/>
        <end position="39"/>
    </location>
</feature>
<evidence type="ECO:0000256" key="8">
    <source>
        <dbReference type="ARBA" id="ARBA00022989"/>
    </source>
</evidence>
<dbReference type="InterPro" id="IPR036656">
    <property type="entry name" value="QCR9_sf"/>
</dbReference>
<evidence type="ECO:0000256" key="5">
    <source>
        <dbReference type="ARBA" id="ARBA00022692"/>
    </source>
</evidence>
<reference evidence="13 14" key="1">
    <citation type="submission" date="2013-03" db="EMBL/GenBank/DDBJ databases">
        <title>The Genome Sequence of Capronia epimyces CBS 606.96.</title>
        <authorList>
            <consortium name="The Broad Institute Genomics Platform"/>
            <person name="Cuomo C."/>
            <person name="de Hoog S."/>
            <person name="Gorbushina A."/>
            <person name="Walker B."/>
            <person name="Young S.K."/>
            <person name="Zeng Q."/>
            <person name="Gargeya S."/>
            <person name="Fitzgerald M."/>
            <person name="Haas B."/>
            <person name="Abouelleil A."/>
            <person name="Allen A.W."/>
            <person name="Alvarado L."/>
            <person name="Arachchi H.M."/>
            <person name="Berlin A.M."/>
            <person name="Chapman S.B."/>
            <person name="Gainer-Dewar J."/>
            <person name="Goldberg J."/>
            <person name="Griggs A."/>
            <person name="Gujja S."/>
            <person name="Hansen M."/>
            <person name="Howarth C."/>
            <person name="Imamovic A."/>
            <person name="Ireland A."/>
            <person name="Larimer J."/>
            <person name="McCowan C."/>
            <person name="Murphy C."/>
            <person name="Pearson M."/>
            <person name="Poon T.W."/>
            <person name="Priest M."/>
            <person name="Roberts A."/>
            <person name="Saif S."/>
            <person name="Shea T."/>
            <person name="Sisk P."/>
            <person name="Sykes S."/>
            <person name="Wortman J."/>
            <person name="Nusbaum C."/>
            <person name="Birren B."/>
        </authorList>
    </citation>
    <scope>NUCLEOTIDE SEQUENCE [LARGE SCALE GENOMIC DNA]</scope>
    <source>
        <strain evidence="13 14">CBS 606.96</strain>
    </source>
</reference>
<dbReference type="PANTHER" id="PTHR12980">
    <property type="entry name" value="UBIQUINOL-CYTOCHROME C REDUCTASE COMPLEX, SUBUNIT X"/>
    <property type="match status" value="1"/>
</dbReference>
<keyword evidence="7 12" id="KW-0249">Electron transport</keyword>
<dbReference type="eggNOG" id="KOG3494">
    <property type="taxonomic scope" value="Eukaryota"/>
</dbReference>
<dbReference type="InterPro" id="IPR008027">
    <property type="entry name" value="QCR9"/>
</dbReference>
<protein>
    <recommendedName>
        <fullName evidence="11 12">Complex III subunit 9</fullName>
    </recommendedName>
</protein>
<dbReference type="AlphaFoldDB" id="W9YTL1"/>
<dbReference type="EMBL" id="AMGY01000001">
    <property type="protein sequence ID" value="EXJ93010.1"/>
    <property type="molecule type" value="Genomic_DNA"/>
</dbReference>
<dbReference type="SUPFAM" id="SSF81514">
    <property type="entry name" value="Subunit X (non-heme 7 kDa protein) of cytochrome bc1 complex (Ubiquinol-cytochrome c reductase)"/>
    <property type="match status" value="1"/>
</dbReference>
<sequence>YRREAESFFFANSRSTVFRRNAVFLSAIFAGAFAFEIGFDAATDRLWDSWNKGRQWKDIKQKYISAGEDEDE</sequence>
<evidence type="ECO:0000256" key="7">
    <source>
        <dbReference type="ARBA" id="ARBA00022982"/>
    </source>
</evidence>
<evidence type="ECO:0000256" key="4">
    <source>
        <dbReference type="ARBA" id="ARBA00022660"/>
    </source>
</evidence>
<dbReference type="STRING" id="1182542.W9YTL1"/>
<keyword evidence="4 12" id="KW-0679">Respiratory chain</keyword>
<dbReference type="FunFam" id="1.20.5.260:FF:000001">
    <property type="entry name" value="Cytochrome b-c1 complex subunit 9"/>
    <property type="match status" value="1"/>
</dbReference>
<dbReference type="Gene3D" id="1.20.5.260">
    <property type="entry name" value="Cytochrome b-c1 complex subunit 9"/>
    <property type="match status" value="1"/>
</dbReference>
<keyword evidence="3 12" id="KW-0813">Transport</keyword>
<keyword evidence="6 12" id="KW-0999">Mitochondrion inner membrane</keyword>
<dbReference type="GO" id="GO:0045275">
    <property type="term" value="C:respiratory chain complex III"/>
    <property type="evidence" value="ECO:0007669"/>
    <property type="project" value="UniProtKB-UniRule"/>
</dbReference>
<evidence type="ECO:0000256" key="2">
    <source>
        <dbReference type="ARBA" id="ARBA00007856"/>
    </source>
</evidence>
<dbReference type="OrthoDB" id="44067at2759"/>
<comment type="subcellular location">
    <subcellularLocation>
        <location evidence="1 12">Mitochondrion inner membrane</location>
        <topology evidence="1 12">Single-pass membrane protein</topology>
    </subcellularLocation>
</comment>
<evidence type="ECO:0000256" key="1">
    <source>
        <dbReference type="ARBA" id="ARBA00004434"/>
    </source>
</evidence>
<evidence type="ECO:0000313" key="13">
    <source>
        <dbReference type="EMBL" id="EXJ93010.1"/>
    </source>
</evidence>
<accession>W9YTL1</accession>
<keyword evidence="8 12" id="KW-1133">Transmembrane helix</keyword>
<comment type="subunit">
    <text evidence="12">Component of the ubiquinol-cytochrome c oxidoreductase (cytochrome b-c1 complex, complex III, CIII), a multisubunit enzyme composed of 3 respiratory subunits cytochrome b, cytochrome c1 and Rieske protein, 2 core protein subunits, and additional low-molecular weight protein subunits.</text>
</comment>
<dbReference type="RefSeq" id="XP_007729900.1">
    <property type="nucleotide sequence ID" value="XM_007731710.1"/>
</dbReference>
<dbReference type="GO" id="GO:0006122">
    <property type="term" value="P:mitochondrial electron transport, ubiquinol to cytochrome c"/>
    <property type="evidence" value="ECO:0007669"/>
    <property type="project" value="UniProtKB-UniRule"/>
</dbReference>
<keyword evidence="9 12" id="KW-0496">Mitochondrion</keyword>
<comment type="caution">
    <text evidence="13">The sequence shown here is derived from an EMBL/GenBank/DDBJ whole genome shotgun (WGS) entry which is preliminary data.</text>
</comment>
<evidence type="ECO:0000256" key="9">
    <source>
        <dbReference type="ARBA" id="ARBA00023128"/>
    </source>
</evidence>
<evidence type="ECO:0000256" key="10">
    <source>
        <dbReference type="ARBA" id="ARBA00023136"/>
    </source>
</evidence>
<dbReference type="Pfam" id="PF05365">
    <property type="entry name" value="UCR_UQCRX_QCR9"/>
    <property type="match status" value="1"/>
</dbReference>
<keyword evidence="10 12" id="KW-0472">Membrane</keyword>
<proteinExistence type="inferred from homology"/>
<gene>
    <name evidence="13" type="ORF">A1O3_01566</name>
</gene>
<feature type="non-terminal residue" evidence="13">
    <location>
        <position position="1"/>
    </location>
</feature>
<comment type="function">
    <text evidence="12">Component of the ubiquinol-cytochrome c oxidoreductase, a multisubunit transmembrane complex that is part of the mitochondrial electron transport chain which drives oxidative phosphorylation. The complex plays an important role in the uptake of multiple carbon sources present in different host niches.</text>
</comment>
<dbReference type="HOGENOM" id="CLU_171977_3_0_1"/>
<keyword evidence="5 12" id="KW-0812">Transmembrane</keyword>